<dbReference type="EMBL" id="NPIM01000093">
    <property type="protein sequence ID" value="RVE15422.1"/>
    <property type="molecule type" value="Genomic_DNA"/>
</dbReference>
<evidence type="ECO:0000313" key="1">
    <source>
        <dbReference type="EMBL" id="RVE15422.1"/>
    </source>
</evidence>
<gene>
    <name evidence="1" type="ORF">CIG67_05410</name>
</gene>
<evidence type="ECO:0000313" key="2">
    <source>
        <dbReference type="Proteomes" id="UP000288459"/>
    </source>
</evidence>
<name>A0A6N7KFZ8_ECOLX</name>
<evidence type="ECO:0008006" key="3">
    <source>
        <dbReference type="Google" id="ProtNLM"/>
    </source>
</evidence>
<dbReference type="AlphaFoldDB" id="A0A6N7KFZ8"/>
<reference evidence="1 2" key="1">
    <citation type="submission" date="2017-08" db="EMBL/GenBank/DDBJ databases">
        <title>Sequencing of Escherichia coli CCPM 6219.</title>
        <authorList>
            <person name="Liu S.-L."/>
            <person name="Zhou Y.-J."/>
            <person name="Zhao M.-F."/>
        </authorList>
    </citation>
    <scope>NUCLEOTIDE SEQUENCE [LARGE SCALE GENOMIC DNA]</scope>
    <source>
        <strain evidence="1 2">CCPM 6219</strain>
    </source>
</reference>
<accession>A0A6N7KFZ8</accession>
<sequence>MRRNMSTIQDVRSQLATLVTEAHRVACSLDVGEERTEAFELYEALRRLQRQGSAGEMLQATNPLLASPYYDGDWDDDDDE</sequence>
<dbReference type="Proteomes" id="UP000288459">
    <property type="component" value="Unassembled WGS sequence"/>
</dbReference>
<protein>
    <recommendedName>
        <fullName evidence="3">Toluene hydroxylase</fullName>
    </recommendedName>
</protein>
<comment type="caution">
    <text evidence="1">The sequence shown here is derived from an EMBL/GenBank/DDBJ whole genome shotgun (WGS) entry which is preliminary data.</text>
</comment>
<proteinExistence type="predicted"/>
<organism evidence="1 2">
    <name type="scientific">Escherichia coli</name>
    <dbReference type="NCBI Taxonomy" id="562"/>
    <lineage>
        <taxon>Bacteria</taxon>
        <taxon>Pseudomonadati</taxon>
        <taxon>Pseudomonadota</taxon>
        <taxon>Gammaproteobacteria</taxon>
        <taxon>Enterobacterales</taxon>
        <taxon>Enterobacteriaceae</taxon>
        <taxon>Escherichia</taxon>
    </lineage>
</organism>